<dbReference type="OrthoDB" id="1420609at2"/>
<evidence type="ECO:0000313" key="1">
    <source>
        <dbReference type="EMBL" id="AWG26066.1"/>
    </source>
</evidence>
<keyword evidence="2" id="KW-1185">Reference proteome</keyword>
<proteinExistence type="predicted"/>
<dbReference type="Proteomes" id="UP000244677">
    <property type="component" value="Chromosome"/>
</dbReference>
<sequence length="259" mass="29901">MIRKIIVPFLVFALMSCSKKSDTLGENSQFDMEQITFKEQPLVLLKNSIDSSFYNFGASPYTPGFEYPKDHLVQPWNGADSHYGYSYFSKEIKGIARCYEWDFDVIGFLVDKKQTLVAVTAYGSFKDRKTFEDMVAYLNLNYGDPTFQDTSEAPAYYEWTLKDRIIQIQYQESDELTLSAGQPDITKSVHQVSLLVFEKSHADAIQKTEMDNFYANRTYKTINGNFSILSHYITYNEKLSEALFYYLGNGKKMPVEQQP</sequence>
<evidence type="ECO:0000313" key="2">
    <source>
        <dbReference type="Proteomes" id="UP000244677"/>
    </source>
</evidence>
<dbReference type="EMBL" id="CP020919">
    <property type="protein sequence ID" value="AWG26066.1"/>
    <property type="molecule type" value="Genomic_DNA"/>
</dbReference>
<accession>A0A2S1LQZ5</accession>
<evidence type="ECO:0008006" key="3">
    <source>
        <dbReference type="Google" id="ProtNLM"/>
    </source>
</evidence>
<reference evidence="1 2" key="1">
    <citation type="submission" date="2017-04" db="EMBL/GenBank/DDBJ databases">
        <title>Complete genome sequence of Flavobacterium kingsejong AJ004.</title>
        <authorList>
            <person name="Lee P.C."/>
        </authorList>
    </citation>
    <scope>NUCLEOTIDE SEQUENCE [LARGE SCALE GENOMIC DNA]</scope>
    <source>
        <strain evidence="1 2">AJ004</strain>
    </source>
</reference>
<gene>
    <name evidence="1" type="ORF">FK004_12945</name>
</gene>
<dbReference type="PROSITE" id="PS51257">
    <property type="entry name" value="PROKAR_LIPOPROTEIN"/>
    <property type="match status" value="1"/>
</dbReference>
<dbReference type="KEGG" id="fki:FK004_12945"/>
<dbReference type="AlphaFoldDB" id="A0A2S1LQZ5"/>
<protein>
    <recommendedName>
        <fullName evidence="3">Lipoprotein</fullName>
    </recommendedName>
</protein>
<organism evidence="1 2">
    <name type="scientific">Flavobacterium kingsejongi</name>
    <dbReference type="NCBI Taxonomy" id="1678728"/>
    <lineage>
        <taxon>Bacteria</taxon>
        <taxon>Pseudomonadati</taxon>
        <taxon>Bacteroidota</taxon>
        <taxon>Flavobacteriia</taxon>
        <taxon>Flavobacteriales</taxon>
        <taxon>Flavobacteriaceae</taxon>
        <taxon>Flavobacterium</taxon>
    </lineage>
</organism>
<dbReference type="RefSeq" id="WP_108737604.1">
    <property type="nucleotide sequence ID" value="NZ_CP020919.1"/>
</dbReference>
<name>A0A2S1LQZ5_9FLAO</name>